<dbReference type="PANTHER" id="PTHR43072:SF60">
    <property type="entry name" value="L-2,4-DIAMINOBUTYRIC ACID ACETYLTRANSFERASE"/>
    <property type="match status" value="1"/>
</dbReference>
<gene>
    <name evidence="2" type="ORF">MNBD_PLANCTO02-532</name>
</gene>
<evidence type="ECO:0000259" key="1">
    <source>
        <dbReference type="PROSITE" id="PS51186"/>
    </source>
</evidence>
<name>A0A3B1E4E6_9ZZZZ</name>
<dbReference type="PROSITE" id="PS51186">
    <property type="entry name" value="GNAT"/>
    <property type="match status" value="2"/>
</dbReference>
<dbReference type="EMBL" id="UOGL01000120">
    <property type="protein sequence ID" value="VAX37427.1"/>
    <property type="molecule type" value="Genomic_DNA"/>
</dbReference>
<dbReference type="GO" id="GO:0016747">
    <property type="term" value="F:acyltransferase activity, transferring groups other than amino-acyl groups"/>
    <property type="evidence" value="ECO:0007669"/>
    <property type="project" value="InterPro"/>
</dbReference>
<dbReference type="InterPro" id="IPR000182">
    <property type="entry name" value="GNAT_dom"/>
</dbReference>
<organism evidence="2">
    <name type="scientific">hydrothermal vent metagenome</name>
    <dbReference type="NCBI Taxonomy" id="652676"/>
    <lineage>
        <taxon>unclassified sequences</taxon>
        <taxon>metagenomes</taxon>
        <taxon>ecological metagenomes</taxon>
    </lineage>
</organism>
<reference evidence="2" key="1">
    <citation type="submission" date="2018-06" db="EMBL/GenBank/DDBJ databases">
        <authorList>
            <person name="Zhirakovskaya E."/>
        </authorList>
    </citation>
    <scope>NUCLEOTIDE SEQUENCE</scope>
</reference>
<dbReference type="Pfam" id="PF00583">
    <property type="entry name" value="Acetyltransf_1"/>
    <property type="match status" value="2"/>
</dbReference>
<dbReference type="SUPFAM" id="SSF55729">
    <property type="entry name" value="Acyl-CoA N-acyltransferases (Nat)"/>
    <property type="match status" value="2"/>
</dbReference>
<feature type="domain" description="N-acetyltransferase" evidence="1">
    <location>
        <begin position="179"/>
        <end position="320"/>
    </location>
</feature>
<dbReference type="PANTHER" id="PTHR43072">
    <property type="entry name" value="N-ACETYLTRANSFERASE"/>
    <property type="match status" value="1"/>
</dbReference>
<sequence length="320" mass="36436">MIEYRSFHNTDPPRLVKLWNECQLGRGAAIGFTTDAFETLNLSQPYFDRDGLIVACNDERVVGFVHAGFCVNEDQTALNKNQGVICAVMVHPDFRHQGIGRELIHRAEKYLEKQGATSQVAGAFELCDPFYVGMYGGTRPAGFLESDPSAGVFFQALGYEKSRVNLIYQRDLAHEKEPMDFKLAAVRRKMELAISQQPEKPTWWWVTRFGRLDTIRFLLLPKKGGPAVAGVTVLGLDLYSHKWNERAIGLTDLFVTEEERRNRYGQMLVSEVCKKMKEELVTLAEIHIVEENEAAKELIQKCGFKQIDRGIVYQKNNKNK</sequence>
<protein>
    <recommendedName>
        <fullName evidence="1">N-acetyltransferase domain-containing protein</fullName>
    </recommendedName>
</protein>
<dbReference type="AlphaFoldDB" id="A0A3B1E4E6"/>
<dbReference type="InterPro" id="IPR016181">
    <property type="entry name" value="Acyl_CoA_acyltransferase"/>
</dbReference>
<dbReference type="Gene3D" id="3.40.630.30">
    <property type="match status" value="1"/>
</dbReference>
<evidence type="ECO:0000313" key="2">
    <source>
        <dbReference type="EMBL" id="VAX37427.1"/>
    </source>
</evidence>
<accession>A0A3B1E4E6</accession>
<dbReference type="CDD" id="cd04301">
    <property type="entry name" value="NAT_SF"/>
    <property type="match status" value="1"/>
</dbReference>
<proteinExistence type="predicted"/>
<feature type="domain" description="N-acetyltransferase" evidence="1">
    <location>
        <begin position="2"/>
        <end position="184"/>
    </location>
</feature>